<keyword evidence="2" id="KW-0285">Flavoprotein</keyword>
<evidence type="ECO:0000256" key="3">
    <source>
        <dbReference type="ARBA" id="ARBA00022827"/>
    </source>
</evidence>
<dbReference type="Pfam" id="PF18267">
    <property type="entry name" value="Rubredoxin_C"/>
    <property type="match status" value="1"/>
</dbReference>
<evidence type="ECO:0000313" key="7">
    <source>
        <dbReference type="Proteomes" id="UP001206206"/>
    </source>
</evidence>
<dbReference type="RefSeq" id="WP_255927129.1">
    <property type="nucleotide sequence ID" value="NZ_JANFNH010000009.1"/>
</dbReference>
<feature type="domain" description="NADH-rubredoxin oxidoreductase C-terminal" evidence="5">
    <location>
        <begin position="319"/>
        <end position="380"/>
    </location>
</feature>
<dbReference type="InterPro" id="IPR016156">
    <property type="entry name" value="FAD/NAD-linked_Rdtase_dimer_sf"/>
</dbReference>
<dbReference type="PANTHER" id="PTHR43429:SF3">
    <property type="entry name" value="NITRITE REDUCTASE [NAD(P)H]"/>
    <property type="match status" value="1"/>
</dbReference>
<feature type="domain" description="FAD/NAD(P)-binding" evidence="4">
    <location>
        <begin position="5"/>
        <end position="280"/>
    </location>
</feature>
<protein>
    <submittedName>
        <fullName evidence="6">FAD-dependent oxidoreductase</fullName>
    </submittedName>
</protein>
<organism evidence="6 7">
    <name type="scientific">Streptantibioticus rubrisoli</name>
    <dbReference type="NCBI Taxonomy" id="1387313"/>
    <lineage>
        <taxon>Bacteria</taxon>
        <taxon>Bacillati</taxon>
        <taxon>Actinomycetota</taxon>
        <taxon>Actinomycetes</taxon>
        <taxon>Kitasatosporales</taxon>
        <taxon>Streptomycetaceae</taxon>
        <taxon>Streptantibioticus</taxon>
    </lineage>
</organism>
<name>A0ABT1PBG1_9ACTN</name>
<keyword evidence="3" id="KW-0274">FAD</keyword>
<reference evidence="6 7" key="1">
    <citation type="submission" date="2022-06" db="EMBL/GenBank/DDBJ databases">
        <title>Draft genome sequence of type strain Streptomyces rubrisoli DSM 42083.</title>
        <authorList>
            <person name="Duangmal K."/>
            <person name="Klaysubun C."/>
        </authorList>
    </citation>
    <scope>NUCLEOTIDE SEQUENCE [LARGE SCALE GENOMIC DNA]</scope>
    <source>
        <strain evidence="6 7">DSM 42083</strain>
    </source>
</reference>
<dbReference type="Gene3D" id="3.30.390.30">
    <property type="match status" value="1"/>
</dbReference>
<dbReference type="InterPro" id="IPR036188">
    <property type="entry name" value="FAD/NAD-bd_sf"/>
</dbReference>
<dbReference type="PRINTS" id="PR00368">
    <property type="entry name" value="FADPNR"/>
</dbReference>
<evidence type="ECO:0000259" key="5">
    <source>
        <dbReference type="Pfam" id="PF18267"/>
    </source>
</evidence>
<dbReference type="Gene3D" id="3.50.50.60">
    <property type="entry name" value="FAD/NAD(P)-binding domain"/>
    <property type="match status" value="2"/>
</dbReference>
<evidence type="ECO:0000259" key="4">
    <source>
        <dbReference type="Pfam" id="PF07992"/>
    </source>
</evidence>
<sequence>MSARRIAVVGAGLAGARFCQRFKELDGKAELTLYGAEARPAYNRVLLADVLTGRYAPEAITLPCGEPEVRTGNEVVGLDPVGHTLLLATGERAEYDEVVLATGANPLLPPLRGLYAHGTPLAGVHSFRTLSDCSRLAEDAVRSRRAVVIGGGVLGVSAARALAALGLSVEVVHQAPHLVERHLDEQAGAALRSALQALGVLVYPGNRARALHGEHRVTAVELANGYLLDTDLVVIACGVRPRTGLAHAAGLAVRRGVVVDDRLATSADGVYAIGDCAEHRGTVHGLAGPACEQADVLAARLSGAEPGATYAGSRPLSRLTAGPLEYAAFGEVGDDLPGTDVLRLADATRGSYKKLVLRGDRLVGGVLLGDLATVGDLTRAYERDEPLPADPLQLIVTQGAAQW</sequence>
<dbReference type="InterPro" id="IPR050260">
    <property type="entry name" value="FAD-bd_OxRdtase"/>
</dbReference>
<dbReference type="Proteomes" id="UP001206206">
    <property type="component" value="Unassembled WGS sequence"/>
</dbReference>
<dbReference type="Pfam" id="PF07992">
    <property type="entry name" value="Pyr_redox_2"/>
    <property type="match status" value="1"/>
</dbReference>
<proteinExistence type="predicted"/>
<gene>
    <name evidence="6" type="ORF">NON19_11810</name>
</gene>
<dbReference type="InterPro" id="IPR041575">
    <property type="entry name" value="Rubredoxin_C"/>
</dbReference>
<accession>A0ABT1PBG1</accession>
<dbReference type="InterPro" id="IPR023753">
    <property type="entry name" value="FAD/NAD-binding_dom"/>
</dbReference>
<dbReference type="SUPFAM" id="SSF51905">
    <property type="entry name" value="FAD/NAD(P)-binding domain"/>
    <property type="match status" value="1"/>
</dbReference>
<comment type="caution">
    <text evidence="6">The sequence shown here is derived from an EMBL/GenBank/DDBJ whole genome shotgun (WGS) entry which is preliminary data.</text>
</comment>
<dbReference type="PANTHER" id="PTHR43429">
    <property type="entry name" value="PYRIDINE NUCLEOTIDE-DISULFIDE OXIDOREDUCTASE DOMAIN-CONTAINING"/>
    <property type="match status" value="1"/>
</dbReference>
<dbReference type="PRINTS" id="PR00411">
    <property type="entry name" value="PNDRDTASEI"/>
</dbReference>
<keyword evidence="7" id="KW-1185">Reference proteome</keyword>
<dbReference type="EMBL" id="JANFNH010000009">
    <property type="protein sequence ID" value="MCQ4042700.1"/>
    <property type="molecule type" value="Genomic_DNA"/>
</dbReference>
<comment type="cofactor">
    <cofactor evidence="1">
        <name>FAD</name>
        <dbReference type="ChEBI" id="CHEBI:57692"/>
    </cofactor>
</comment>
<evidence type="ECO:0000256" key="1">
    <source>
        <dbReference type="ARBA" id="ARBA00001974"/>
    </source>
</evidence>
<evidence type="ECO:0000313" key="6">
    <source>
        <dbReference type="EMBL" id="MCQ4042700.1"/>
    </source>
</evidence>
<evidence type="ECO:0000256" key="2">
    <source>
        <dbReference type="ARBA" id="ARBA00022630"/>
    </source>
</evidence>